<organism evidence="6 7">
    <name type="scientific">Hermanssonia centrifuga</name>
    <dbReference type="NCBI Taxonomy" id="98765"/>
    <lineage>
        <taxon>Eukaryota</taxon>
        <taxon>Fungi</taxon>
        <taxon>Dikarya</taxon>
        <taxon>Basidiomycota</taxon>
        <taxon>Agaricomycotina</taxon>
        <taxon>Agaricomycetes</taxon>
        <taxon>Polyporales</taxon>
        <taxon>Meruliaceae</taxon>
        <taxon>Hermanssonia</taxon>
    </lineage>
</organism>
<keyword evidence="2" id="KW-0645">Protease</keyword>
<evidence type="ECO:0000256" key="3">
    <source>
        <dbReference type="SAM" id="Phobius"/>
    </source>
</evidence>
<accession>A0A2R6NW89</accession>
<evidence type="ECO:0000256" key="4">
    <source>
        <dbReference type="SAM" id="SignalP"/>
    </source>
</evidence>
<proteinExistence type="inferred from homology"/>
<protein>
    <recommendedName>
        <fullName evidence="5">Peptidase A1 domain-containing protein</fullName>
    </recommendedName>
</protein>
<dbReference type="InterPro" id="IPR001461">
    <property type="entry name" value="Aspartic_peptidase_A1"/>
</dbReference>
<dbReference type="AlphaFoldDB" id="A0A2R6NW89"/>
<keyword evidence="3" id="KW-0472">Membrane</keyword>
<evidence type="ECO:0000259" key="5">
    <source>
        <dbReference type="PROSITE" id="PS51767"/>
    </source>
</evidence>
<evidence type="ECO:0000313" key="6">
    <source>
        <dbReference type="EMBL" id="PSR78176.1"/>
    </source>
</evidence>
<dbReference type="SUPFAM" id="SSF50630">
    <property type="entry name" value="Acid proteases"/>
    <property type="match status" value="1"/>
</dbReference>
<dbReference type="Pfam" id="PF00026">
    <property type="entry name" value="Asp"/>
    <property type="match status" value="1"/>
</dbReference>
<dbReference type="Gene3D" id="2.40.70.10">
    <property type="entry name" value="Acid Proteases"/>
    <property type="match status" value="2"/>
</dbReference>
<keyword evidence="3" id="KW-0812">Transmembrane</keyword>
<comment type="similarity">
    <text evidence="1">Belongs to the peptidase A1 family.</text>
</comment>
<evidence type="ECO:0000313" key="7">
    <source>
        <dbReference type="Proteomes" id="UP000186601"/>
    </source>
</evidence>
<dbReference type="InterPro" id="IPR034164">
    <property type="entry name" value="Pepsin-like_dom"/>
</dbReference>
<comment type="caution">
    <text evidence="6">The sequence shown here is derived from an EMBL/GenBank/DDBJ whole genome shotgun (WGS) entry which is preliminary data.</text>
</comment>
<keyword evidence="7" id="KW-1185">Reference proteome</keyword>
<dbReference type="STRING" id="98765.A0A2R6NW89"/>
<dbReference type="GO" id="GO:0004190">
    <property type="term" value="F:aspartic-type endopeptidase activity"/>
    <property type="evidence" value="ECO:0007669"/>
    <property type="project" value="UniProtKB-KW"/>
</dbReference>
<feature type="domain" description="Peptidase A1" evidence="5">
    <location>
        <begin position="60"/>
        <end position="386"/>
    </location>
</feature>
<keyword evidence="2" id="KW-0378">Hydrolase</keyword>
<feature type="transmembrane region" description="Helical" evidence="3">
    <location>
        <begin position="435"/>
        <end position="458"/>
    </location>
</feature>
<dbReference type="InterPro" id="IPR001969">
    <property type="entry name" value="Aspartic_peptidase_AS"/>
</dbReference>
<dbReference type="InterPro" id="IPR033121">
    <property type="entry name" value="PEPTIDASE_A1"/>
</dbReference>
<keyword evidence="3" id="KW-1133">Transmembrane helix</keyword>
<dbReference type="InterPro" id="IPR021109">
    <property type="entry name" value="Peptidase_aspartic_dom_sf"/>
</dbReference>
<dbReference type="Proteomes" id="UP000186601">
    <property type="component" value="Unassembled WGS sequence"/>
</dbReference>
<gene>
    <name evidence="6" type="ORF">PHLCEN_2v7508</name>
</gene>
<dbReference type="EMBL" id="MLYV02000755">
    <property type="protein sequence ID" value="PSR78176.1"/>
    <property type="molecule type" value="Genomic_DNA"/>
</dbReference>
<dbReference type="GO" id="GO:0006508">
    <property type="term" value="P:proteolysis"/>
    <property type="evidence" value="ECO:0007669"/>
    <property type="project" value="InterPro"/>
</dbReference>
<dbReference type="PROSITE" id="PS00141">
    <property type="entry name" value="ASP_PROTEASE"/>
    <property type="match status" value="1"/>
</dbReference>
<keyword evidence="2" id="KW-0064">Aspartyl protease</keyword>
<dbReference type="PROSITE" id="PS51767">
    <property type="entry name" value="PEPTIDASE_A1"/>
    <property type="match status" value="1"/>
</dbReference>
<feature type="signal peptide" evidence="4">
    <location>
        <begin position="1"/>
        <end position="23"/>
    </location>
</feature>
<dbReference type="CDD" id="cd05471">
    <property type="entry name" value="pepsin_like"/>
    <property type="match status" value="1"/>
</dbReference>
<evidence type="ECO:0000256" key="2">
    <source>
        <dbReference type="ARBA" id="ARBA00022750"/>
    </source>
</evidence>
<keyword evidence="4" id="KW-0732">Signal</keyword>
<dbReference type="PANTHER" id="PTHR47966">
    <property type="entry name" value="BETA-SITE APP-CLEAVING ENZYME, ISOFORM A-RELATED"/>
    <property type="match status" value="1"/>
</dbReference>
<dbReference type="PANTHER" id="PTHR47966:SF73">
    <property type="entry name" value="PEPTIDASE A1 DOMAIN-CONTAINING PROTEIN"/>
    <property type="match status" value="1"/>
</dbReference>
<reference evidence="6 7" key="1">
    <citation type="submission" date="2018-02" db="EMBL/GenBank/DDBJ databases">
        <title>Genome sequence of the basidiomycete white-rot fungus Phlebia centrifuga.</title>
        <authorList>
            <person name="Granchi Z."/>
            <person name="Peng M."/>
            <person name="de Vries R.P."/>
            <person name="Hilden K."/>
            <person name="Makela M.R."/>
            <person name="Grigoriev I."/>
            <person name="Riley R."/>
        </authorList>
    </citation>
    <scope>NUCLEOTIDE SEQUENCE [LARGE SCALE GENOMIC DNA]</scope>
    <source>
        <strain evidence="6 7">FBCC195</strain>
    </source>
</reference>
<sequence>MKSHVLPLILSSLLALPADLAEAVRLGLQGKHIHPIRGGLNRRTSLTGTTSLNDTQDINYTTNITLGGNQFAVIIDTGSSDLYVTGTVPGSVDTGKTSGVQYAIGSVQGPVKTATLDFAGYTVENQAYLDVPESSSNTLGTGLIGLGPNYGSQVHQALGNSAGDAVLDRIFQQNTSTPNFITILLGRDDDPANSFPGDLTVGEILPGYEAITSQPHLEVSHVSIHDIGDQHWQTLLDADGVIGPDGKAIDISTVVATTSNKKQLTAVFDSGFSFPQVPSSVSEAIYGDVPGSELINDPDLGKIWTIPCDIEINISFNFGGKNFPVHPLDTSLDFNATDSNGDHVCYGAFQPISTATSPNFDMILGMAFLRNAYLSINFGDFVDGKTSQTADPYIQLLSTTNNTSEAQAEFVKVRGNAKSWNPDGSGALAWIKSHLPLVIGLAAGLGALVLAAIVFFCVRNRKIRRTPAGFMNMQSSYQPLNEPAPPSYDMQPVGGQGYAQAGYGQGGQGYIGQPPQHGNYNNPWDAHY</sequence>
<evidence type="ECO:0000256" key="1">
    <source>
        <dbReference type="ARBA" id="ARBA00007447"/>
    </source>
</evidence>
<name>A0A2R6NW89_9APHY</name>
<dbReference type="OrthoDB" id="15189at2759"/>
<feature type="chain" id="PRO_5015359152" description="Peptidase A1 domain-containing protein" evidence="4">
    <location>
        <begin position="24"/>
        <end position="528"/>
    </location>
</feature>